<feature type="compositionally biased region" description="Polar residues" evidence="4">
    <location>
        <begin position="13"/>
        <end position="27"/>
    </location>
</feature>
<organism evidence="6 7">
    <name type="scientific">Linnemannia gamsii</name>
    <dbReference type="NCBI Taxonomy" id="64522"/>
    <lineage>
        <taxon>Eukaryota</taxon>
        <taxon>Fungi</taxon>
        <taxon>Fungi incertae sedis</taxon>
        <taxon>Mucoromycota</taxon>
        <taxon>Mortierellomycotina</taxon>
        <taxon>Mortierellomycetes</taxon>
        <taxon>Mortierellales</taxon>
        <taxon>Mortierellaceae</taxon>
        <taxon>Linnemannia</taxon>
    </lineage>
</organism>
<dbReference type="Pfam" id="PF00805">
    <property type="entry name" value="Pentapeptide"/>
    <property type="match status" value="1"/>
</dbReference>
<dbReference type="Pfam" id="PF00400">
    <property type="entry name" value="WD40"/>
    <property type="match status" value="3"/>
</dbReference>
<dbReference type="SMART" id="SM00320">
    <property type="entry name" value="WD40"/>
    <property type="match status" value="4"/>
</dbReference>
<dbReference type="InterPro" id="IPR016024">
    <property type="entry name" value="ARM-type_fold"/>
</dbReference>
<dbReference type="SUPFAM" id="SSF48371">
    <property type="entry name" value="ARM repeat"/>
    <property type="match status" value="1"/>
</dbReference>
<dbReference type="InterPro" id="IPR001680">
    <property type="entry name" value="WD40_rpt"/>
</dbReference>
<dbReference type="InterPro" id="IPR027417">
    <property type="entry name" value="P-loop_NTPase"/>
</dbReference>
<comment type="caution">
    <text evidence="6">The sequence shown here is derived from an EMBL/GenBank/DDBJ whole genome shotgun (WGS) entry which is preliminary data.</text>
</comment>
<dbReference type="Gene3D" id="2.130.10.10">
    <property type="entry name" value="YVTN repeat-like/Quinoprotein amine dehydrogenase"/>
    <property type="match status" value="2"/>
</dbReference>
<evidence type="ECO:0000256" key="3">
    <source>
        <dbReference type="PROSITE-ProRule" id="PRU00221"/>
    </source>
</evidence>
<dbReference type="PROSITE" id="PS50082">
    <property type="entry name" value="WD_REPEATS_2"/>
    <property type="match status" value="3"/>
</dbReference>
<protein>
    <recommendedName>
        <fullName evidence="5">Arm-like repeat domain-containing protein</fullName>
    </recommendedName>
</protein>
<reference evidence="6 7" key="1">
    <citation type="journal article" date="2020" name="Fungal Divers.">
        <title>Resolving the Mortierellaceae phylogeny through synthesis of multi-gene phylogenetics and phylogenomics.</title>
        <authorList>
            <person name="Vandepol N."/>
            <person name="Liber J."/>
            <person name="Desiro A."/>
            <person name="Na H."/>
            <person name="Kennedy M."/>
            <person name="Barry K."/>
            <person name="Grigoriev I.V."/>
            <person name="Miller A.N."/>
            <person name="O'Donnell K."/>
            <person name="Stajich J.E."/>
            <person name="Bonito G."/>
        </authorList>
    </citation>
    <scope>NUCLEOTIDE SEQUENCE [LARGE SCALE GENOMIC DNA]</scope>
    <source>
        <strain evidence="6 7">AD045</strain>
    </source>
</reference>
<feature type="repeat" description="WD" evidence="3">
    <location>
        <begin position="1251"/>
        <end position="1292"/>
    </location>
</feature>
<dbReference type="PANTHER" id="PTHR19879">
    <property type="entry name" value="TRANSCRIPTION INITIATION FACTOR TFIID"/>
    <property type="match status" value="1"/>
</dbReference>
<dbReference type="InterPro" id="IPR036322">
    <property type="entry name" value="WD40_repeat_dom_sf"/>
</dbReference>
<dbReference type="Gene3D" id="3.40.50.300">
    <property type="entry name" value="P-loop containing nucleotide triphosphate hydrolases"/>
    <property type="match status" value="1"/>
</dbReference>
<keyword evidence="1 3" id="KW-0853">WD repeat</keyword>
<keyword evidence="7" id="KW-1185">Reference proteome</keyword>
<dbReference type="Proteomes" id="UP001194696">
    <property type="component" value="Unassembled WGS sequence"/>
</dbReference>
<dbReference type="EMBL" id="JAAAIM010000171">
    <property type="protein sequence ID" value="KAG0293087.1"/>
    <property type="molecule type" value="Genomic_DNA"/>
</dbReference>
<evidence type="ECO:0000313" key="7">
    <source>
        <dbReference type="Proteomes" id="UP001194696"/>
    </source>
</evidence>
<keyword evidence="2" id="KW-0677">Repeat</keyword>
<dbReference type="InterPro" id="IPR015943">
    <property type="entry name" value="WD40/YVTN_repeat-like_dom_sf"/>
</dbReference>
<sequence length="1399" mass="154876">MSASKEKTFGGSEPTTPSSDQSGSTRVKTSRFVQLEQATKNLFRFSIRKKDRTVPNAKAAIQFESIGVLVPQEHQGGVTSASVDTTVKDPPSLPSVIPQYPVSPSPGQPNSNEDLRPLTLITLRITALSTSDSNAKAAAAPVLPAPPSGDRMNIFLQNVVTPSLKISLPPPGVRLDTTMQLAYCNQLLHTHLSPYLAVAIITTGLDPSQQASVDALLQDKEEQDKVRELAIRVVEEFVANSLKSLEEIAEVVLLGPYLDQEYYRKLLNCFIAEFEAAKLLDIDLLQGLVQLVQCAGTDYLQPDDLVRILVVLRTRLQDTHQQTTKHPYCLAIALSRLLDVMVEGKVQDLRRVVDHEPLSALLGQLMESADPYLKHQATYALQALLHVPNDETRRQFVMRHAGNIVMGLLGVASVCNLDLDGLSDGAGKLRDATVSALKIGGEAVSGIQSIYESGQGIAASVKGGIFCGGRLLWYTALREARENIHNGRLADFNRLVIEAPCSRETEFQWGVCMMLGEISIDPQWEPTIRQHSVDFLAELYRNDTNQNANKEINQCVLSILRHVIVLSETPVSGHAHFLLQGLENEDDIGKQALYRDFMDGPINLYPLRARSPMPTSSPLLVRVQAIPDVEYSIHRLRSQRLKERENALYIPPQAKPTLQSSDDTLFPLMEKTLDFLAGSGQVMLLLGDSGGGKSTFNLELEYTLWKAYERGGAIPLHINLPAIDNPQQNMITKQLQQLNFSDVQIQELKQHRQFVVICDGYDESQLKKNIYATNLLNQPGQWTAKMVISCRSQYLGSDYRTRFQPTGDRYQRPIVDLFQEAVIASFSGSQIEQYVEQFVQKALSQAVDPSLLNWTVKDYMDMLNNIPQMIELVSNPFLLTLALKSLPRVVLSEENLSDIRLTRIGLYDNFVEEWLETNKLRLEANTLSTEMERTFEALLDEGFVQMGVNFQKDLATAIFQHQGGAPVVEYSHVRESKSWKAIFFGLDAQATLLRESSPLTRSGNKYQFLHRSIMEYLYSRVMSDSFGPSQLSEHSGFGAIESVESFLDHPLNQRSIVAESFILEFLAERTGLDPLFKSNLFAAVEESKVDVRVSQAAANAISILVRAGVRFNGADLREIKIPKADIYGGQFDSANMEGADLSNVNMSKAWLRQANLKGAQMEGAQFGELPYLNIGELVKRCVFSSDGVLLAVSTENCEIVVYNTTTWAKVADYVGGHAIAISPTTRELARAGQDNDVELSDILTGKTRLILKGHDCEVGHIAYSLDGSLIATASVDATVRVWSTESGNSLHVLGGDAEAFKGVAFSPNGLHLVSCGKDKIVRVWEVHSGESFLTLEGHRDPVRSVSYSPDGQQIASADASGIIILWDAHTVWHTPQMATRLRLVYQILLFVFGTLTMVS</sequence>
<dbReference type="CDD" id="cd00200">
    <property type="entry name" value="WD40"/>
    <property type="match status" value="1"/>
</dbReference>
<dbReference type="SUPFAM" id="SSF141571">
    <property type="entry name" value="Pentapeptide repeat-like"/>
    <property type="match status" value="1"/>
</dbReference>
<evidence type="ECO:0000256" key="2">
    <source>
        <dbReference type="ARBA" id="ARBA00022737"/>
    </source>
</evidence>
<dbReference type="InterPro" id="IPR019775">
    <property type="entry name" value="WD40_repeat_CS"/>
</dbReference>
<feature type="repeat" description="WD" evidence="3">
    <location>
        <begin position="1293"/>
        <end position="1334"/>
    </location>
</feature>
<gene>
    <name evidence="6" type="ORF">BGZ96_003359</name>
</gene>
<feature type="repeat" description="WD" evidence="3">
    <location>
        <begin position="1335"/>
        <end position="1367"/>
    </location>
</feature>
<feature type="region of interest" description="Disordered" evidence="4">
    <location>
        <begin position="1"/>
        <end position="31"/>
    </location>
</feature>
<dbReference type="InterPro" id="IPR056251">
    <property type="entry name" value="Arm_rpt_dom"/>
</dbReference>
<dbReference type="Gene3D" id="2.160.20.80">
    <property type="entry name" value="E3 ubiquitin-protein ligase SopA"/>
    <property type="match status" value="1"/>
</dbReference>
<evidence type="ECO:0000259" key="5">
    <source>
        <dbReference type="Pfam" id="PF23948"/>
    </source>
</evidence>
<dbReference type="PROSITE" id="PS50294">
    <property type="entry name" value="WD_REPEATS_REGION"/>
    <property type="match status" value="3"/>
</dbReference>
<evidence type="ECO:0000313" key="6">
    <source>
        <dbReference type="EMBL" id="KAG0293087.1"/>
    </source>
</evidence>
<dbReference type="InterPro" id="IPR001646">
    <property type="entry name" value="5peptide_repeat"/>
</dbReference>
<evidence type="ECO:0000256" key="1">
    <source>
        <dbReference type="ARBA" id="ARBA00022574"/>
    </source>
</evidence>
<dbReference type="PROSITE" id="PS00678">
    <property type="entry name" value="WD_REPEATS_1"/>
    <property type="match status" value="1"/>
</dbReference>
<feature type="domain" description="Arm-like repeat" evidence="5">
    <location>
        <begin position="218"/>
        <end position="559"/>
    </location>
</feature>
<dbReference type="SUPFAM" id="SSF50978">
    <property type="entry name" value="WD40 repeat-like"/>
    <property type="match status" value="1"/>
</dbReference>
<accession>A0ABQ7K8K1</accession>
<dbReference type="PANTHER" id="PTHR19879:SF9">
    <property type="entry name" value="TRANSCRIPTION INITIATION FACTOR TFIID SUBUNIT 5"/>
    <property type="match status" value="1"/>
</dbReference>
<proteinExistence type="predicted"/>
<name>A0ABQ7K8K1_9FUNG</name>
<evidence type="ECO:0000256" key="4">
    <source>
        <dbReference type="SAM" id="MobiDB-lite"/>
    </source>
</evidence>
<dbReference type="Pfam" id="PF23948">
    <property type="entry name" value="ARM_5"/>
    <property type="match status" value="1"/>
</dbReference>